<evidence type="ECO:0000313" key="8">
    <source>
        <dbReference type="Proteomes" id="UP001180551"/>
    </source>
</evidence>
<name>A0ABU2T9E3_9ACTN</name>
<protein>
    <recommendedName>
        <fullName evidence="5">Citrate synthase</fullName>
    </recommendedName>
</protein>
<dbReference type="InterPro" id="IPR036969">
    <property type="entry name" value="Citrate_synthase_sf"/>
</dbReference>
<dbReference type="SUPFAM" id="SSF48256">
    <property type="entry name" value="Citrate synthase"/>
    <property type="match status" value="1"/>
</dbReference>
<dbReference type="PANTHER" id="PTHR11739:SF23">
    <property type="entry name" value="CITRATE SYNTHASE 2-RELATED"/>
    <property type="match status" value="1"/>
</dbReference>
<evidence type="ECO:0000256" key="1">
    <source>
        <dbReference type="ARBA" id="ARBA00005163"/>
    </source>
</evidence>
<dbReference type="InterPro" id="IPR016142">
    <property type="entry name" value="Citrate_synth-like_lrg_a-sub"/>
</dbReference>
<dbReference type="InterPro" id="IPR002020">
    <property type="entry name" value="Citrate_synthase"/>
</dbReference>
<evidence type="ECO:0000256" key="4">
    <source>
        <dbReference type="ARBA" id="ARBA00049288"/>
    </source>
</evidence>
<dbReference type="Pfam" id="PF00285">
    <property type="entry name" value="Citrate_synt"/>
    <property type="match status" value="1"/>
</dbReference>
<dbReference type="Gene3D" id="1.10.580.10">
    <property type="entry name" value="Citrate Synthase, domain 1"/>
    <property type="match status" value="1"/>
</dbReference>
<reference evidence="7" key="1">
    <citation type="submission" date="2024-05" db="EMBL/GenBank/DDBJ databases">
        <title>30 novel species of actinomycetes from the DSMZ collection.</title>
        <authorList>
            <person name="Nouioui I."/>
        </authorList>
    </citation>
    <scope>NUCLEOTIDE SEQUENCE</scope>
    <source>
        <strain evidence="7">DSM 41527</strain>
    </source>
</reference>
<dbReference type="CDD" id="cd06109">
    <property type="entry name" value="BsCS-I_like"/>
    <property type="match status" value="1"/>
</dbReference>
<dbReference type="PRINTS" id="PR00143">
    <property type="entry name" value="CITRTSNTHASE"/>
</dbReference>
<dbReference type="InterPro" id="IPR019810">
    <property type="entry name" value="Citrate_synthase_AS"/>
</dbReference>
<comment type="catalytic activity">
    <reaction evidence="4">
        <text>oxaloacetate + acetyl-CoA + H2O = citrate + CoA + H(+)</text>
        <dbReference type="Rhea" id="RHEA:16845"/>
        <dbReference type="ChEBI" id="CHEBI:15377"/>
        <dbReference type="ChEBI" id="CHEBI:15378"/>
        <dbReference type="ChEBI" id="CHEBI:16452"/>
        <dbReference type="ChEBI" id="CHEBI:16947"/>
        <dbReference type="ChEBI" id="CHEBI:57287"/>
        <dbReference type="ChEBI" id="CHEBI:57288"/>
        <dbReference type="EC" id="2.3.3.16"/>
    </reaction>
</comment>
<dbReference type="RefSeq" id="WP_311624685.1">
    <property type="nucleotide sequence ID" value="NZ_JAVRFE010000021.1"/>
</dbReference>
<dbReference type="PROSITE" id="PS00480">
    <property type="entry name" value="CITRATE_SYNTHASE"/>
    <property type="match status" value="1"/>
</dbReference>
<evidence type="ECO:0000256" key="6">
    <source>
        <dbReference type="RuleBase" id="RU003406"/>
    </source>
</evidence>
<dbReference type="PANTHER" id="PTHR11739">
    <property type="entry name" value="CITRATE SYNTHASE"/>
    <property type="match status" value="1"/>
</dbReference>
<keyword evidence="3 5" id="KW-0808">Transferase</keyword>
<organism evidence="7 8">
    <name type="scientific">Streptomyces mooreae</name>
    <dbReference type="NCBI Taxonomy" id="3075523"/>
    <lineage>
        <taxon>Bacteria</taxon>
        <taxon>Bacillati</taxon>
        <taxon>Actinomycetota</taxon>
        <taxon>Actinomycetes</taxon>
        <taxon>Kitasatosporales</taxon>
        <taxon>Streptomycetaceae</taxon>
        <taxon>Streptomyces</taxon>
    </lineage>
</organism>
<accession>A0ABU2T9E3</accession>
<dbReference type="InterPro" id="IPR016143">
    <property type="entry name" value="Citrate_synth-like_sm_a-sub"/>
</dbReference>
<dbReference type="NCBIfam" id="NF009005">
    <property type="entry name" value="PRK12350.1"/>
    <property type="match status" value="1"/>
</dbReference>
<keyword evidence="8" id="KW-1185">Reference proteome</keyword>
<sequence length="389" mass="41562">MPSAEANTPIDAPRGLAGVIVTQTQVGDVRGIEGFYHYRQYSAVELATARTFEDVWYLMFHGELPDAAQLATFSVETAALRPLPAAVRDALPALARAGVPSGPLAGLRTALSLLGATAGFRPLYDIDADHRRADALAACAAVPTLVTALHRLGRGLQPVEPRSDLSYAANYLYMLTGDEPQPDRVRAIEAYLISTIDHGFNASTFTGRVIASTGADLAACLVGAVGALSGPLHGGAPSRALDMLDAIGTPDRIDPWIRDRVLSGDRIMGFGHSVYRTEDPRSRMLRGIAQQIGGPLVDFAVQVEARVEELLAELKPGRELHTNVELYAGVVMELCGLPREMFTPTFCAARVVGWSANILEQAEDSKIIRPAARYVGPPPPQPLPVVAPC</sequence>
<comment type="similarity">
    <text evidence="2 5 6">Belongs to the citrate synthase family.</text>
</comment>
<dbReference type="PIRSF" id="PIRSF001369">
    <property type="entry name" value="Citrate_synth"/>
    <property type="match status" value="1"/>
</dbReference>
<comment type="caution">
    <text evidence="7">The sequence shown here is derived from an EMBL/GenBank/DDBJ whole genome shotgun (WGS) entry which is preliminary data.</text>
</comment>
<dbReference type="Proteomes" id="UP001180551">
    <property type="component" value="Unassembled WGS sequence"/>
</dbReference>
<gene>
    <name evidence="7" type="ORF">RM550_17765</name>
</gene>
<evidence type="ECO:0000256" key="3">
    <source>
        <dbReference type="ARBA" id="ARBA00022679"/>
    </source>
</evidence>
<dbReference type="InterPro" id="IPR024176">
    <property type="entry name" value="Citrate_synthase_bac-typ"/>
</dbReference>
<evidence type="ECO:0000256" key="5">
    <source>
        <dbReference type="PIRNR" id="PIRNR001369"/>
    </source>
</evidence>
<dbReference type="EMBL" id="JAVRFE010000021">
    <property type="protein sequence ID" value="MDT0457562.1"/>
    <property type="molecule type" value="Genomic_DNA"/>
</dbReference>
<comment type="pathway">
    <text evidence="1">Carbohydrate metabolism; tricarboxylic acid cycle.</text>
</comment>
<proteinExistence type="inferred from homology"/>
<evidence type="ECO:0000313" key="7">
    <source>
        <dbReference type="EMBL" id="MDT0457562.1"/>
    </source>
</evidence>
<dbReference type="Gene3D" id="1.10.230.10">
    <property type="entry name" value="Cytochrome P450-Terp, domain 2"/>
    <property type="match status" value="1"/>
</dbReference>
<evidence type="ECO:0000256" key="2">
    <source>
        <dbReference type="ARBA" id="ARBA00010566"/>
    </source>
</evidence>